<evidence type="ECO:0000313" key="3">
    <source>
        <dbReference type="Proteomes" id="UP000799291"/>
    </source>
</evidence>
<dbReference type="EMBL" id="MU005607">
    <property type="protein sequence ID" value="KAF2679007.1"/>
    <property type="molecule type" value="Genomic_DNA"/>
</dbReference>
<dbReference type="OrthoDB" id="5578329at2759"/>
<evidence type="ECO:0008006" key="4">
    <source>
        <dbReference type="Google" id="ProtNLM"/>
    </source>
</evidence>
<dbReference type="InterPro" id="IPR007727">
    <property type="entry name" value="Spo12"/>
</dbReference>
<gene>
    <name evidence="2" type="ORF">K458DRAFT_422664</name>
</gene>
<evidence type="ECO:0000313" key="2">
    <source>
        <dbReference type="EMBL" id="KAF2679007.1"/>
    </source>
</evidence>
<feature type="compositionally biased region" description="Polar residues" evidence="1">
    <location>
        <begin position="1"/>
        <end position="16"/>
    </location>
</feature>
<name>A0A6G1IL94_9PLEO</name>
<accession>A0A6G1IL94</accession>
<feature type="compositionally biased region" description="Basic and acidic residues" evidence="1">
    <location>
        <begin position="19"/>
        <end position="31"/>
    </location>
</feature>
<reference evidence="2" key="1">
    <citation type="journal article" date="2020" name="Stud. Mycol.">
        <title>101 Dothideomycetes genomes: a test case for predicting lifestyles and emergence of pathogens.</title>
        <authorList>
            <person name="Haridas S."/>
            <person name="Albert R."/>
            <person name="Binder M."/>
            <person name="Bloem J."/>
            <person name="Labutti K."/>
            <person name="Salamov A."/>
            <person name="Andreopoulos B."/>
            <person name="Baker S."/>
            <person name="Barry K."/>
            <person name="Bills G."/>
            <person name="Bluhm B."/>
            <person name="Cannon C."/>
            <person name="Castanera R."/>
            <person name="Culley D."/>
            <person name="Daum C."/>
            <person name="Ezra D."/>
            <person name="Gonzalez J."/>
            <person name="Henrissat B."/>
            <person name="Kuo A."/>
            <person name="Liang C."/>
            <person name="Lipzen A."/>
            <person name="Lutzoni F."/>
            <person name="Magnuson J."/>
            <person name="Mondo S."/>
            <person name="Nolan M."/>
            <person name="Ohm R."/>
            <person name="Pangilinan J."/>
            <person name="Park H.-J."/>
            <person name="Ramirez L."/>
            <person name="Alfaro M."/>
            <person name="Sun H."/>
            <person name="Tritt A."/>
            <person name="Yoshinaga Y."/>
            <person name="Zwiers L.-H."/>
            <person name="Turgeon B."/>
            <person name="Goodwin S."/>
            <person name="Spatafora J."/>
            <person name="Crous P."/>
            <person name="Grigoriev I."/>
        </authorList>
    </citation>
    <scope>NUCLEOTIDE SEQUENCE</scope>
    <source>
        <strain evidence="2">CBS 122367</strain>
    </source>
</reference>
<dbReference type="Pfam" id="PF05032">
    <property type="entry name" value="Spo12"/>
    <property type="match status" value="1"/>
</dbReference>
<keyword evidence="3" id="KW-1185">Reference proteome</keyword>
<feature type="region of interest" description="Disordered" evidence="1">
    <location>
        <begin position="1"/>
        <end position="31"/>
    </location>
</feature>
<dbReference type="Proteomes" id="UP000799291">
    <property type="component" value="Unassembled WGS sequence"/>
</dbReference>
<organism evidence="2 3">
    <name type="scientific">Lentithecium fluviatile CBS 122367</name>
    <dbReference type="NCBI Taxonomy" id="1168545"/>
    <lineage>
        <taxon>Eukaryota</taxon>
        <taxon>Fungi</taxon>
        <taxon>Dikarya</taxon>
        <taxon>Ascomycota</taxon>
        <taxon>Pezizomycotina</taxon>
        <taxon>Dothideomycetes</taxon>
        <taxon>Pleosporomycetidae</taxon>
        <taxon>Pleosporales</taxon>
        <taxon>Massarineae</taxon>
        <taxon>Lentitheciaceae</taxon>
        <taxon>Lentithecium</taxon>
    </lineage>
</organism>
<evidence type="ECO:0000256" key="1">
    <source>
        <dbReference type="SAM" id="MobiDB-lite"/>
    </source>
</evidence>
<dbReference type="AlphaFoldDB" id="A0A6G1IL94"/>
<proteinExistence type="predicted"/>
<protein>
    <recommendedName>
        <fullName evidence="4">Spo12-like protein</fullName>
    </recommendedName>
</protein>
<sequence>MSSNVLSDRDTNAQVVKSSPEKKEEKPKTLDYHRQMLNKRLNGGDKNQQYASPTDEIMSPATQKLSTFRNKQLLKKSKPQTLFKATSSKNYESAKGASLFADMATDTAKNDIKEQS</sequence>